<comment type="function">
    <text evidence="4">Formation of pseudouridine at positions 38, 39 and 40 in the anticodon stem and loop of transfer RNAs.</text>
</comment>
<sequence length="270" mass="30587">MSENTRIALGVEYLGARYSGWQRQTHSLSVQAELESALSKIANHQVTITCAGRTDAGVNAYEQVVHFDTVARRKDDAWVLGVNSQLPDDIRVLWAKTVTPDFHARYSAYARYYRYLIYNRTVRSALNYQQACWYYPLLAEDLMHYAAQHLLGHHDFTSFRAAACQSHSAMRAMYVVDVIRQGDYVIIDVCANAFLYHMVRNIVGVLMAIGSGKQSPDWTLQLLAAKNRSQAGLTAPAQGLYLAGVYYPEHFGLPKHSLFNRLPSDIKRYD</sequence>
<accession>A0A0F3IIU6</accession>
<dbReference type="RefSeq" id="WP_045779076.1">
    <property type="nucleotide sequence ID" value="NZ_LAJX01000096.1"/>
</dbReference>
<dbReference type="HAMAP" id="MF_00171">
    <property type="entry name" value="TruA"/>
    <property type="match status" value="1"/>
</dbReference>
<comment type="caution">
    <text evidence="9">The sequence shown here is derived from an EMBL/GenBank/DDBJ whole genome shotgun (WGS) entry which is preliminary data.</text>
</comment>
<keyword evidence="3 4" id="KW-0413">Isomerase</keyword>
<protein>
    <recommendedName>
        <fullName evidence="4">tRNA pseudouridine synthase A</fullName>
        <ecNumber evidence="4">5.4.99.12</ecNumber>
    </recommendedName>
    <alternativeName>
        <fullName evidence="4">tRNA pseudouridine(38-40) synthase</fullName>
    </alternativeName>
    <alternativeName>
        <fullName evidence="4">tRNA pseudouridylate synthase I</fullName>
    </alternativeName>
    <alternativeName>
        <fullName evidence="4">tRNA-uridine isomerase I</fullName>
    </alternativeName>
</protein>
<reference evidence="10" key="1">
    <citation type="submission" date="2015-03" db="EMBL/GenBank/DDBJ databases">
        <title>Draft genome sequence of a novel methanotroph (Sn10-6) isolated from flooded ricefield rhizosphere in India.</title>
        <authorList>
            <person name="Pandit P.S."/>
            <person name="Pore S.D."/>
            <person name="Arora P."/>
            <person name="Kapse N.G."/>
            <person name="Dhakephalkar P.K."/>
            <person name="Rahalkar M.C."/>
        </authorList>
    </citation>
    <scope>NUCLEOTIDE SEQUENCE [LARGE SCALE GENOMIC DNA]</scope>
    <source>
        <strain evidence="10">Sn10-6</strain>
    </source>
</reference>
<dbReference type="GO" id="GO:0160147">
    <property type="term" value="F:tRNA pseudouridine(38-40) synthase activity"/>
    <property type="evidence" value="ECO:0007669"/>
    <property type="project" value="UniProtKB-EC"/>
</dbReference>
<evidence type="ECO:0000313" key="9">
    <source>
        <dbReference type="EMBL" id="KJV06670.1"/>
    </source>
</evidence>
<comment type="subunit">
    <text evidence="4">Homodimer.</text>
</comment>
<reference evidence="9 10" key="2">
    <citation type="journal article" date="2016" name="Microb. Ecol.">
        <title>Genome Characteristics of a Novel Type I Methanotroph (Sn10-6) Isolated from a Flooded Indian Rice Field.</title>
        <authorList>
            <person name="Rahalkar M.C."/>
            <person name="Pandit P.S."/>
            <person name="Dhakephalkar P.K."/>
            <person name="Pore S."/>
            <person name="Arora P."/>
            <person name="Kapse N."/>
        </authorList>
    </citation>
    <scope>NUCLEOTIDE SEQUENCE [LARGE SCALE GENOMIC DNA]</scope>
    <source>
        <strain evidence="9 10">Sn10-6</strain>
    </source>
</reference>
<dbReference type="NCBIfam" id="TIGR00071">
    <property type="entry name" value="hisT_truA"/>
    <property type="match status" value="1"/>
</dbReference>
<comment type="catalytic activity">
    <reaction evidence="4 7">
        <text>uridine(38/39/40) in tRNA = pseudouridine(38/39/40) in tRNA</text>
        <dbReference type="Rhea" id="RHEA:22376"/>
        <dbReference type="Rhea" id="RHEA-COMP:10085"/>
        <dbReference type="Rhea" id="RHEA-COMP:10087"/>
        <dbReference type="ChEBI" id="CHEBI:65314"/>
        <dbReference type="ChEBI" id="CHEBI:65315"/>
        <dbReference type="EC" id="5.4.99.12"/>
    </reaction>
</comment>
<dbReference type="PATRIC" id="fig|1632867.3.peg.5770"/>
<dbReference type="FunFam" id="3.30.70.580:FF:000001">
    <property type="entry name" value="tRNA pseudouridine synthase A"/>
    <property type="match status" value="1"/>
</dbReference>
<keyword evidence="10" id="KW-1185">Reference proteome</keyword>
<dbReference type="AlphaFoldDB" id="A0A0F3IIU6"/>
<dbReference type="SUPFAM" id="SSF55120">
    <property type="entry name" value="Pseudouridine synthase"/>
    <property type="match status" value="1"/>
</dbReference>
<evidence type="ECO:0000256" key="6">
    <source>
        <dbReference type="PIRSR" id="PIRSR001430-2"/>
    </source>
</evidence>
<evidence type="ECO:0000256" key="3">
    <source>
        <dbReference type="ARBA" id="ARBA00023235"/>
    </source>
</evidence>
<evidence type="ECO:0000256" key="7">
    <source>
        <dbReference type="RuleBase" id="RU003792"/>
    </source>
</evidence>
<proteinExistence type="inferred from homology"/>
<evidence type="ECO:0000256" key="5">
    <source>
        <dbReference type="PIRSR" id="PIRSR001430-1"/>
    </source>
</evidence>
<dbReference type="InterPro" id="IPR001406">
    <property type="entry name" value="PsdUridine_synth_TruA"/>
</dbReference>
<feature type="domain" description="Pseudouridine synthase I TruA alpha/beta" evidence="8">
    <location>
        <begin position="12"/>
        <end position="107"/>
    </location>
</feature>
<dbReference type="Gene3D" id="3.30.70.580">
    <property type="entry name" value="Pseudouridine synthase I, catalytic domain, N-terminal subdomain"/>
    <property type="match status" value="1"/>
</dbReference>
<feature type="binding site" evidence="4 6">
    <location>
        <position position="113"/>
    </location>
    <ligand>
        <name>substrate</name>
    </ligand>
</feature>
<evidence type="ECO:0000256" key="4">
    <source>
        <dbReference type="HAMAP-Rule" id="MF_00171"/>
    </source>
</evidence>
<dbReference type="PIRSF" id="PIRSF001430">
    <property type="entry name" value="tRNA_psdUrid_synth"/>
    <property type="match status" value="1"/>
</dbReference>
<evidence type="ECO:0000259" key="8">
    <source>
        <dbReference type="Pfam" id="PF01416"/>
    </source>
</evidence>
<evidence type="ECO:0000256" key="2">
    <source>
        <dbReference type="ARBA" id="ARBA00022694"/>
    </source>
</evidence>
<dbReference type="InterPro" id="IPR020097">
    <property type="entry name" value="PsdUridine_synth_TruA_a/b_dom"/>
</dbReference>
<dbReference type="PANTHER" id="PTHR11142:SF0">
    <property type="entry name" value="TRNA PSEUDOURIDINE SYNTHASE-LIKE 1"/>
    <property type="match status" value="1"/>
</dbReference>
<keyword evidence="2 4" id="KW-0819">tRNA processing</keyword>
<dbReference type="GO" id="GO:0003723">
    <property type="term" value="F:RNA binding"/>
    <property type="evidence" value="ECO:0007669"/>
    <property type="project" value="InterPro"/>
</dbReference>
<evidence type="ECO:0000256" key="1">
    <source>
        <dbReference type="ARBA" id="ARBA00009375"/>
    </source>
</evidence>
<dbReference type="OrthoDB" id="9811823at2"/>
<comment type="caution">
    <text evidence="4">Lacks conserved residue(s) required for the propagation of feature annotation.</text>
</comment>
<dbReference type="Proteomes" id="UP000033684">
    <property type="component" value="Unassembled WGS sequence"/>
</dbReference>
<evidence type="ECO:0000313" key="10">
    <source>
        <dbReference type="Proteomes" id="UP000033684"/>
    </source>
</evidence>
<feature type="domain" description="Pseudouridine synthase I TruA alpha/beta" evidence="8">
    <location>
        <begin position="146"/>
        <end position="248"/>
    </location>
</feature>
<comment type="similarity">
    <text evidence="1 4 7">Belongs to the tRNA pseudouridine synthase TruA family.</text>
</comment>
<dbReference type="CDD" id="cd02570">
    <property type="entry name" value="PseudoU_synth_EcTruA"/>
    <property type="match status" value="1"/>
</dbReference>
<dbReference type="InterPro" id="IPR020095">
    <property type="entry name" value="PsdUridine_synth_TruA_C"/>
</dbReference>
<organism evidence="9 10">
    <name type="scientific">Methylocucumis oryzae</name>
    <dbReference type="NCBI Taxonomy" id="1632867"/>
    <lineage>
        <taxon>Bacteria</taxon>
        <taxon>Pseudomonadati</taxon>
        <taxon>Pseudomonadota</taxon>
        <taxon>Gammaproteobacteria</taxon>
        <taxon>Methylococcales</taxon>
        <taxon>Methylococcaceae</taxon>
        <taxon>Methylocucumis</taxon>
    </lineage>
</organism>
<dbReference type="GO" id="GO:0031119">
    <property type="term" value="P:tRNA pseudouridine synthesis"/>
    <property type="evidence" value="ECO:0007669"/>
    <property type="project" value="UniProtKB-UniRule"/>
</dbReference>
<dbReference type="InterPro" id="IPR020103">
    <property type="entry name" value="PsdUridine_synth_cat_dom_sf"/>
</dbReference>
<dbReference type="Pfam" id="PF01416">
    <property type="entry name" value="PseudoU_synth_1"/>
    <property type="match status" value="2"/>
</dbReference>
<feature type="active site" description="Nucleophile" evidence="4 5">
    <location>
        <position position="55"/>
    </location>
</feature>
<dbReference type="EC" id="5.4.99.12" evidence="4"/>
<dbReference type="Gene3D" id="3.30.70.660">
    <property type="entry name" value="Pseudouridine synthase I, catalytic domain, C-terminal subdomain"/>
    <property type="match status" value="1"/>
</dbReference>
<gene>
    <name evidence="4" type="primary">truA</name>
    <name evidence="9" type="ORF">VZ94_09705</name>
</gene>
<dbReference type="InterPro" id="IPR020094">
    <property type="entry name" value="TruA/RsuA/RluB/E/F_N"/>
</dbReference>
<dbReference type="PANTHER" id="PTHR11142">
    <property type="entry name" value="PSEUDOURIDYLATE SYNTHASE"/>
    <property type="match status" value="1"/>
</dbReference>
<name>A0A0F3IIU6_9GAMM</name>
<dbReference type="EMBL" id="LAJX01000096">
    <property type="protein sequence ID" value="KJV06670.1"/>
    <property type="molecule type" value="Genomic_DNA"/>
</dbReference>